<name>R9ACT2_9LEPT</name>
<dbReference type="AlphaFoldDB" id="R9ACT2"/>
<dbReference type="EMBL" id="AOGZ02000008">
    <property type="protein sequence ID" value="EOQ97970.1"/>
    <property type="molecule type" value="Genomic_DNA"/>
</dbReference>
<dbReference type="STRING" id="1218599.LEP1GSC195_1281"/>
<evidence type="ECO:0000256" key="1">
    <source>
        <dbReference type="SAM" id="Phobius"/>
    </source>
</evidence>
<keyword evidence="1" id="KW-0472">Membrane</keyword>
<feature type="transmembrane region" description="Helical" evidence="1">
    <location>
        <begin position="297"/>
        <end position="315"/>
    </location>
</feature>
<sequence>MSIQSPSKFSFFLFFLMSGIINFLLCETIYFEPIHSADNLYLPLLLKDLVSGAGIFHWFLPPSPYFFPDLFINLILYPFVPFLYIPAAYGTLQMLFVLLGISIFISKYVTKTESLEFLFRFEFLFISLSLVGYWTSDHPLPLVYFLTQAHHSTGFFFSLLLAIYLYSVLNDTDKDHQKNNPHQFLPNHLTAFFFFSFSLLYLSDRFSFSVGALSFFVVRIWNTKKPLTERISYFQKKRFWILGLLFLLFNELVFLGLKQIFQIPGSFQILGKYLADQTLESIFLLSGTYLWDFSKHIYYQGKSILLLMGLVFFSYPKFPKLIRHLLVVFFPVLLGLLLLVGRFTYLHPYPIRYLFPLWFFALFGITWVLVSYTQWISRWVLFVTLGGMMAFLFTLPFPRAEVRARFSSITDKEVTYDLEKPIRFWSQGSQTPIPIGKDGRPYHWITGAFHTHLTE</sequence>
<evidence type="ECO:0000313" key="3">
    <source>
        <dbReference type="Proteomes" id="UP000013984"/>
    </source>
</evidence>
<feature type="transmembrane region" description="Helical" evidence="1">
    <location>
        <begin position="155"/>
        <end position="172"/>
    </location>
</feature>
<dbReference type="Proteomes" id="UP000013984">
    <property type="component" value="Unassembled WGS sequence"/>
</dbReference>
<reference evidence="2" key="1">
    <citation type="submission" date="2013-04" db="EMBL/GenBank/DDBJ databases">
        <authorList>
            <person name="Harkins D.M."/>
            <person name="Durkin A.S."/>
            <person name="Brinkac L.M."/>
            <person name="Haft D.H."/>
            <person name="Selengut J.D."/>
            <person name="Sanka R."/>
            <person name="DePew J."/>
            <person name="Purushe J."/>
            <person name="Galloway R.L."/>
            <person name="Vinetz J.M."/>
            <person name="Sutton G.G."/>
            <person name="Nierman W.C."/>
            <person name="Fouts D.E."/>
        </authorList>
    </citation>
    <scope>NUCLEOTIDE SEQUENCE [LARGE SCALE GENOMIC DNA]</scope>
    <source>
        <strain evidence="2">CDC</strain>
    </source>
</reference>
<keyword evidence="1" id="KW-1133">Transmembrane helix</keyword>
<keyword evidence="3" id="KW-1185">Reference proteome</keyword>
<feature type="transmembrane region" description="Helical" evidence="1">
    <location>
        <begin position="208"/>
        <end position="227"/>
    </location>
</feature>
<dbReference type="OrthoDB" id="286517at2"/>
<feature type="transmembrane region" description="Helical" evidence="1">
    <location>
        <begin position="321"/>
        <end position="341"/>
    </location>
</feature>
<accession>R9ACT2</accession>
<gene>
    <name evidence="2" type="ORF">LEP1GSC195_1281</name>
</gene>
<feature type="transmembrane region" description="Helical" evidence="1">
    <location>
        <begin position="80"/>
        <end position="105"/>
    </location>
</feature>
<protein>
    <submittedName>
        <fullName evidence="2">Membrane protein</fullName>
    </submittedName>
</protein>
<evidence type="ECO:0000313" key="2">
    <source>
        <dbReference type="EMBL" id="EOQ97970.1"/>
    </source>
</evidence>
<feature type="transmembrane region" description="Helical" evidence="1">
    <location>
        <begin position="353"/>
        <end position="370"/>
    </location>
</feature>
<comment type="caution">
    <text evidence="2">The sequence shown here is derived from an EMBL/GenBank/DDBJ whole genome shotgun (WGS) entry which is preliminary data.</text>
</comment>
<feature type="transmembrane region" description="Helical" evidence="1">
    <location>
        <begin position="12"/>
        <end position="31"/>
    </location>
</feature>
<proteinExistence type="predicted"/>
<feature type="transmembrane region" description="Helical" evidence="1">
    <location>
        <begin position="376"/>
        <end position="397"/>
    </location>
</feature>
<feature type="transmembrane region" description="Helical" evidence="1">
    <location>
        <begin position="239"/>
        <end position="261"/>
    </location>
</feature>
<organism evidence="2 3">
    <name type="scientific">Leptospira wolbachii serovar Codice str. CDC</name>
    <dbReference type="NCBI Taxonomy" id="1218599"/>
    <lineage>
        <taxon>Bacteria</taxon>
        <taxon>Pseudomonadati</taxon>
        <taxon>Spirochaetota</taxon>
        <taxon>Spirochaetia</taxon>
        <taxon>Leptospirales</taxon>
        <taxon>Leptospiraceae</taxon>
        <taxon>Leptospira</taxon>
    </lineage>
</organism>
<dbReference type="RefSeq" id="WP_015679920.1">
    <property type="nucleotide sequence ID" value="NZ_AOGZ02000008.1"/>
</dbReference>
<feature type="transmembrane region" description="Helical" evidence="1">
    <location>
        <begin position="184"/>
        <end position="202"/>
    </location>
</feature>
<keyword evidence="1" id="KW-0812">Transmembrane</keyword>
<feature type="transmembrane region" description="Helical" evidence="1">
    <location>
        <begin position="117"/>
        <end position="135"/>
    </location>
</feature>